<evidence type="ECO:0000313" key="2">
    <source>
        <dbReference type="WBParaSite" id="PS1159_v2.g3893.t1"/>
    </source>
</evidence>
<reference evidence="2" key="1">
    <citation type="submission" date="2022-11" db="UniProtKB">
        <authorList>
            <consortium name="WormBaseParasite"/>
        </authorList>
    </citation>
    <scope>IDENTIFICATION</scope>
</reference>
<organism evidence="1 2">
    <name type="scientific">Panagrolaimus sp. PS1159</name>
    <dbReference type="NCBI Taxonomy" id="55785"/>
    <lineage>
        <taxon>Eukaryota</taxon>
        <taxon>Metazoa</taxon>
        <taxon>Ecdysozoa</taxon>
        <taxon>Nematoda</taxon>
        <taxon>Chromadorea</taxon>
        <taxon>Rhabditida</taxon>
        <taxon>Tylenchina</taxon>
        <taxon>Panagrolaimomorpha</taxon>
        <taxon>Panagrolaimoidea</taxon>
        <taxon>Panagrolaimidae</taxon>
        <taxon>Panagrolaimus</taxon>
    </lineage>
</organism>
<proteinExistence type="predicted"/>
<accession>A0AC35GCZ2</accession>
<evidence type="ECO:0000313" key="1">
    <source>
        <dbReference type="Proteomes" id="UP000887580"/>
    </source>
</evidence>
<sequence>MSNAEIFEQTSTDFSEESSERLNRLILIDGF</sequence>
<dbReference type="Proteomes" id="UP000887580">
    <property type="component" value="Unplaced"/>
</dbReference>
<dbReference type="WBParaSite" id="PS1159_v2.g3893.t1">
    <property type="protein sequence ID" value="PS1159_v2.g3893.t1"/>
    <property type="gene ID" value="PS1159_v2.g3893"/>
</dbReference>
<name>A0AC35GCZ2_9BILA</name>
<protein>
    <submittedName>
        <fullName evidence="2">Uncharacterized protein</fullName>
    </submittedName>
</protein>